<reference evidence="2 3" key="1">
    <citation type="submission" date="2020-03" db="EMBL/GenBank/DDBJ databases">
        <title>Soil Listeria distribution.</title>
        <authorList>
            <person name="Liao J."/>
            <person name="Wiedmann M."/>
        </authorList>
    </citation>
    <scope>NUCLEOTIDE SEQUENCE [LARGE SCALE GENOMIC DNA]</scope>
    <source>
        <strain evidence="2 3">FSL L7-0297</strain>
    </source>
</reference>
<dbReference type="AlphaFoldDB" id="A0AB73HA85"/>
<keyword evidence="1" id="KW-0175">Coiled coil</keyword>
<evidence type="ECO:0000256" key="1">
    <source>
        <dbReference type="SAM" id="Coils"/>
    </source>
</evidence>
<name>A0AB73HA85_LISIO</name>
<sequence length="84" mass="9602">MSGELWVLLGTLATAFLAYKGTAKKSSSEMESVYVKEMKGIVEEYKEQAEKLKIEVKLLQQENREVRKINEQLVLENQKLKGVV</sequence>
<comment type="caution">
    <text evidence="2">The sequence shown here is derived from an EMBL/GenBank/DDBJ whole genome shotgun (WGS) entry which is preliminary data.</text>
</comment>
<proteinExistence type="predicted"/>
<evidence type="ECO:0000313" key="3">
    <source>
        <dbReference type="Proteomes" id="UP000552309"/>
    </source>
</evidence>
<dbReference type="EMBL" id="JAARXV010000005">
    <property type="protein sequence ID" value="MBC2142836.1"/>
    <property type="molecule type" value="Genomic_DNA"/>
</dbReference>
<gene>
    <name evidence="2" type="ORF">HCA89_10980</name>
</gene>
<feature type="coiled-coil region" evidence="1">
    <location>
        <begin position="35"/>
        <end position="79"/>
    </location>
</feature>
<evidence type="ECO:0000313" key="2">
    <source>
        <dbReference type="EMBL" id="MBC2142836.1"/>
    </source>
</evidence>
<dbReference type="Proteomes" id="UP000552309">
    <property type="component" value="Unassembled WGS sequence"/>
</dbReference>
<accession>A0AB73HA85</accession>
<dbReference type="RefSeq" id="WP_185543614.1">
    <property type="nucleotide sequence ID" value="NZ_JAARXV010000005.1"/>
</dbReference>
<protein>
    <submittedName>
        <fullName evidence="2">Uncharacterized protein</fullName>
    </submittedName>
</protein>
<organism evidence="2 3">
    <name type="scientific">Listeria innocua</name>
    <dbReference type="NCBI Taxonomy" id="1642"/>
    <lineage>
        <taxon>Bacteria</taxon>
        <taxon>Bacillati</taxon>
        <taxon>Bacillota</taxon>
        <taxon>Bacilli</taxon>
        <taxon>Bacillales</taxon>
        <taxon>Listeriaceae</taxon>
        <taxon>Listeria</taxon>
    </lineage>
</organism>